<feature type="repeat" description="ANK" evidence="3">
    <location>
        <begin position="276"/>
        <end position="308"/>
    </location>
</feature>
<keyword evidence="1" id="KW-0677">Repeat</keyword>
<dbReference type="SMART" id="SM00248">
    <property type="entry name" value="ANK"/>
    <property type="match status" value="6"/>
</dbReference>
<feature type="repeat" description="ANK" evidence="3">
    <location>
        <begin position="65"/>
        <end position="97"/>
    </location>
</feature>
<dbReference type="InterPro" id="IPR036770">
    <property type="entry name" value="Ankyrin_rpt-contain_sf"/>
</dbReference>
<dbReference type="OrthoDB" id="671583at2"/>
<evidence type="ECO:0000256" key="1">
    <source>
        <dbReference type="ARBA" id="ARBA00022737"/>
    </source>
</evidence>
<dbReference type="KEGG" id="plue:EWM63_01895"/>
<evidence type="ECO:0000256" key="2">
    <source>
        <dbReference type="ARBA" id="ARBA00023043"/>
    </source>
</evidence>
<dbReference type="SUPFAM" id="SSF48403">
    <property type="entry name" value="Ankyrin repeat"/>
    <property type="match status" value="1"/>
</dbReference>
<evidence type="ECO:0000313" key="5">
    <source>
        <dbReference type="Proteomes" id="UP000290637"/>
    </source>
</evidence>
<dbReference type="Gene3D" id="1.25.40.20">
    <property type="entry name" value="Ankyrin repeat-containing domain"/>
    <property type="match status" value="3"/>
</dbReference>
<dbReference type="PANTHER" id="PTHR24171">
    <property type="entry name" value="ANKYRIN REPEAT DOMAIN-CONTAINING PROTEIN 39-RELATED"/>
    <property type="match status" value="1"/>
</dbReference>
<dbReference type="Proteomes" id="UP000290637">
    <property type="component" value="Chromosome"/>
</dbReference>
<feature type="repeat" description="ANK" evidence="3">
    <location>
        <begin position="202"/>
        <end position="234"/>
    </location>
</feature>
<sequence length="349" mass="36944">MNLANAIRQDDMTQVREHLGTMKNPAQRDADGFTPLMLASALGKTGIVHLLLDAGADVHAVDARMGTTALHKAAQAGSVDAVRVLLDNGAFIDQQSAGLGNTALMDATVHRHERVVRFLLDRGARTTPMNYAGETALDLARAGRLEAIAGLIETRIACDQARIRGQSLMAAVKRDDLADVRRLVAAGHAVDERSPRSGGPDEDCTPLGMAARMGHAGIVRALLELGADAARVNGPMKATAAHEAAYFGHADVLRVLASPLHEGAAVVDIDARGQYNGMTALHDAVWHGHLDAARALVRAGARLDLRSHAGLRPRELAELHGYDEVARMIAIAEAGSQQDRAIPAAMRSA</sequence>
<keyword evidence="5" id="KW-1185">Reference proteome</keyword>
<proteinExistence type="predicted"/>
<name>A0A4P6KSQ1_9BURK</name>
<dbReference type="Pfam" id="PF12796">
    <property type="entry name" value="Ank_2"/>
    <property type="match status" value="2"/>
</dbReference>
<accession>A0A4P6KSQ1</accession>
<dbReference type="EMBL" id="CP035913">
    <property type="protein sequence ID" value="QBE61900.1"/>
    <property type="molecule type" value="Genomic_DNA"/>
</dbReference>
<evidence type="ECO:0000313" key="4">
    <source>
        <dbReference type="EMBL" id="QBE61900.1"/>
    </source>
</evidence>
<evidence type="ECO:0000256" key="3">
    <source>
        <dbReference type="PROSITE-ProRule" id="PRU00023"/>
    </source>
</evidence>
<feature type="repeat" description="ANK" evidence="3">
    <location>
        <begin position="31"/>
        <end position="63"/>
    </location>
</feature>
<protein>
    <submittedName>
        <fullName evidence="4">Uncharacterized protein</fullName>
    </submittedName>
</protein>
<reference evidence="4 5" key="1">
    <citation type="submission" date="2019-02" db="EMBL/GenBank/DDBJ databases">
        <title>Draft Genome Sequences of Six Type Strains of the Genus Massilia.</title>
        <authorList>
            <person name="Miess H."/>
            <person name="Frediansyhah A."/>
            <person name="Gross H."/>
        </authorList>
    </citation>
    <scope>NUCLEOTIDE SEQUENCE [LARGE SCALE GENOMIC DNA]</scope>
    <source>
        <strain evidence="4 5">DSM 17473</strain>
    </source>
</reference>
<dbReference type="InterPro" id="IPR002110">
    <property type="entry name" value="Ankyrin_rpt"/>
</dbReference>
<dbReference type="Pfam" id="PF00023">
    <property type="entry name" value="Ank"/>
    <property type="match status" value="2"/>
</dbReference>
<dbReference type="AlphaFoldDB" id="A0A4P6KSQ1"/>
<keyword evidence="2 3" id="KW-0040">ANK repeat</keyword>
<dbReference type="PROSITE" id="PS50088">
    <property type="entry name" value="ANK_REPEAT"/>
    <property type="match status" value="5"/>
</dbReference>
<organism evidence="4 5">
    <name type="scientific">Pseudoduganella lutea</name>
    <dbReference type="NCBI Taxonomy" id="321985"/>
    <lineage>
        <taxon>Bacteria</taxon>
        <taxon>Pseudomonadati</taxon>
        <taxon>Pseudomonadota</taxon>
        <taxon>Betaproteobacteria</taxon>
        <taxon>Burkholderiales</taxon>
        <taxon>Oxalobacteraceae</taxon>
        <taxon>Telluria group</taxon>
        <taxon>Pseudoduganella</taxon>
    </lineage>
</organism>
<dbReference type="PROSITE" id="PS50297">
    <property type="entry name" value="ANK_REP_REGION"/>
    <property type="match status" value="5"/>
</dbReference>
<dbReference type="RefSeq" id="WP_130185037.1">
    <property type="nucleotide sequence ID" value="NZ_CP035913.1"/>
</dbReference>
<feature type="repeat" description="ANK" evidence="3">
    <location>
        <begin position="99"/>
        <end position="131"/>
    </location>
</feature>
<gene>
    <name evidence="4" type="ORF">EWM63_01895</name>
</gene>